<feature type="binding site" evidence="4">
    <location>
        <position position="49"/>
    </location>
    <ligand>
        <name>substrate</name>
    </ligand>
</feature>
<dbReference type="SUPFAM" id="SSF100950">
    <property type="entry name" value="NagB/RpiA/CoA transferase-like"/>
    <property type="match status" value="1"/>
</dbReference>
<dbReference type="InterPro" id="IPR024185">
    <property type="entry name" value="FTHF_cligase-like_sf"/>
</dbReference>
<dbReference type="OrthoDB" id="9801938at2"/>
<dbReference type="GO" id="GO:0035999">
    <property type="term" value="P:tetrahydrofolate interconversion"/>
    <property type="evidence" value="ECO:0007669"/>
    <property type="project" value="TreeGrafter"/>
</dbReference>
<keyword evidence="2 4" id="KW-0547">Nucleotide-binding</keyword>
<dbReference type="EMBL" id="CP002305">
    <property type="protein sequence ID" value="ADQ18202.1"/>
    <property type="molecule type" value="Genomic_DNA"/>
</dbReference>
<dbReference type="GO" id="GO:0005524">
    <property type="term" value="F:ATP binding"/>
    <property type="evidence" value="ECO:0007669"/>
    <property type="project" value="UniProtKB-KW"/>
</dbReference>
<gene>
    <name evidence="6" type="ordered locus">Lbys_2540</name>
</gene>
<dbReference type="InterPro" id="IPR002698">
    <property type="entry name" value="FTHF_cligase"/>
</dbReference>
<dbReference type="EC" id="6.3.3.2" evidence="5"/>
<keyword evidence="5" id="KW-0479">Metal-binding</keyword>
<dbReference type="NCBIfam" id="TIGR02727">
    <property type="entry name" value="MTHFS_bact"/>
    <property type="match status" value="1"/>
</dbReference>
<dbReference type="GO" id="GO:0046872">
    <property type="term" value="F:metal ion binding"/>
    <property type="evidence" value="ECO:0007669"/>
    <property type="project" value="UniProtKB-KW"/>
</dbReference>
<proteinExistence type="inferred from homology"/>
<feature type="binding site" evidence="4">
    <location>
        <position position="56"/>
    </location>
    <ligand>
        <name>substrate</name>
    </ligand>
</feature>
<organism evidence="6 7">
    <name type="scientific">Leadbetterella byssophila (strain DSM 17132 / JCM 16389 / KACC 11308 / NBRC 106382 / 4M15)</name>
    <dbReference type="NCBI Taxonomy" id="649349"/>
    <lineage>
        <taxon>Bacteria</taxon>
        <taxon>Pseudomonadati</taxon>
        <taxon>Bacteroidota</taxon>
        <taxon>Cytophagia</taxon>
        <taxon>Cytophagales</taxon>
        <taxon>Leadbetterellaceae</taxon>
        <taxon>Leadbetterella</taxon>
    </lineage>
</organism>
<evidence type="ECO:0000256" key="4">
    <source>
        <dbReference type="PIRSR" id="PIRSR006806-1"/>
    </source>
</evidence>
<evidence type="ECO:0000256" key="5">
    <source>
        <dbReference type="RuleBase" id="RU361279"/>
    </source>
</evidence>
<dbReference type="PANTHER" id="PTHR23407">
    <property type="entry name" value="ATPASE INHIBITOR/5-FORMYLTETRAHYDROFOLATE CYCLO-LIGASE"/>
    <property type="match status" value="1"/>
</dbReference>
<accession>E4RYY3</accession>
<dbReference type="Pfam" id="PF01812">
    <property type="entry name" value="5-FTHF_cyc-lig"/>
    <property type="match status" value="1"/>
</dbReference>
<comment type="cofactor">
    <cofactor evidence="5">
        <name>Mg(2+)</name>
        <dbReference type="ChEBI" id="CHEBI:18420"/>
    </cofactor>
</comment>
<dbReference type="PIRSF" id="PIRSF006806">
    <property type="entry name" value="FTHF_cligase"/>
    <property type="match status" value="1"/>
</dbReference>
<dbReference type="STRING" id="649349.Lbys_2540"/>
<keyword evidence="7" id="KW-1185">Reference proteome</keyword>
<comment type="similarity">
    <text evidence="1 5">Belongs to the 5-formyltetrahydrofolate cyclo-ligase family.</text>
</comment>
<dbReference type="PANTHER" id="PTHR23407:SF1">
    <property type="entry name" value="5-FORMYLTETRAHYDROFOLATE CYCLO-LIGASE"/>
    <property type="match status" value="1"/>
</dbReference>
<evidence type="ECO:0000256" key="2">
    <source>
        <dbReference type="ARBA" id="ARBA00022741"/>
    </source>
</evidence>
<keyword evidence="5" id="KW-0460">Magnesium</keyword>
<dbReference type="Gene3D" id="3.40.50.10420">
    <property type="entry name" value="NagB/RpiA/CoA transferase-like"/>
    <property type="match status" value="1"/>
</dbReference>
<dbReference type="HOGENOM" id="CLU_066245_0_2_10"/>
<name>E4RYY3_LEAB4</name>
<evidence type="ECO:0000256" key="1">
    <source>
        <dbReference type="ARBA" id="ARBA00010638"/>
    </source>
</evidence>
<reference evidence="6 7" key="2">
    <citation type="journal article" date="2011" name="Stand. Genomic Sci.">
        <title>Complete genome sequence of Leadbetterella byssophila type strain (4M15).</title>
        <authorList>
            <person name="Abt B."/>
            <person name="Teshima H."/>
            <person name="Lucas S."/>
            <person name="Lapidus A."/>
            <person name="Del Rio T.G."/>
            <person name="Nolan M."/>
            <person name="Tice H."/>
            <person name="Cheng J.F."/>
            <person name="Pitluck S."/>
            <person name="Liolios K."/>
            <person name="Pagani I."/>
            <person name="Ivanova N."/>
            <person name="Mavromatis K."/>
            <person name="Pati A."/>
            <person name="Tapia R."/>
            <person name="Han C."/>
            <person name="Goodwin L."/>
            <person name="Chen A."/>
            <person name="Palaniappan K."/>
            <person name="Land M."/>
            <person name="Hauser L."/>
            <person name="Chang Y.J."/>
            <person name="Jeffries C.D."/>
            <person name="Rohde M."/>
            <person name="Goker M."/>
            <person name="Tindall B.J."/>
            <person name="Detter J.C."/>
            <person name="Woyke T."/>
            <person name="Bristow J."/>
            <person name="Eisen J.A."/>
            <person name="Markowitz V."/>
            <person name="Hugenholtz P."/>
            <person name="Klenk H.P."/>
            <person name="Kyrpides N.C."/>
        </authorList>
    </citation>
    <scope>NUCLEOTIDE SEQUENCE [LARGE SCALE GENOMIC DNA]</scope>
    <source>
        <strain evidence="7">DSM 17132 / JCM 16389 / KACC 11308 / NBRC 106382 / 4M15</strain>
    </source>
</reference>
<evidence type="ECO:0000256" key="3">
    <source>
        <dbReference type="ARBA" id="ARBA00022840"/>
    </source>
</evidence>
<evidence type="ECO:0000313" key="6">
    <source>
        <dbReference type="EMBL" id="ADQ18202.1"/>
    </source>
</evidence>
<dbReference type="InterPro" id="IPR037171">
    <property type="entry name" value="NagB/RpiA_transferase-like"/>
</dbReference>
<feature type="binding site" evidence="4">
    <location>
        <begin position="142"/>
        <end position="150"/>
    </location>
    <ligand>
        <name>ATP</name>
        <dbReference type="ChEBI" id="CHEBI:30616"/>
    </ligand>
</feature>
<evidence type="ECO:0000313" key="7">
    <source>
        <dbReference type="Proteomes" id="UP000007435"/>
    </source>
</evidence>
<keyword evidence="3 4" id="KW-0067">ATP-binding</keyword>
<comment type="catalytic activity">
    <reaction evidence="5">
        <text>(6S)-5-formyl-5,6,7,8-tetrahydrofolate + ATP = (6R)-5,10-methenyltetrahydrofolate + ADP + phosphate</text>
        <dbReference type="Rhea" id="RHEA:10488"/>
        <dbReference type="ChEBI" id="CHEBI:30616"/>
        <dbReference type="ChEBI" id="CHEBI:43474"/>
        <dbReference type="ChEBI" id="CHEBI:57455"/>
        <dbReference type="ChEBI" id="CHEBI:57457"/>
        <dbReference type="ChEBI" id="CHEBI:456216"/>
        <dbReference type="EC" id="6.3.3.2"/>
    </reaction>
</comment>
<protein>
    <recommendedName>
        <fullName evidence="5">5-formyltetrahydrofolate cyclo-ligase</fullName>
        <ecNumber evidence="5">6.3.3.2</ecNumber>
    </recommendedName>
</protein>
<dbReference type="KEGG" id="lby:Lbys_2540"/>
<feature type="binding site" evidence="4">
    <location>
        <begin position="3"/>
        <end position="7"/>
    </location>
    <ligand>
        <name>ATP</name>
        <dbReference type="ChEBI" id="CHEBI:30616"/>
    </ligand>
</feature>
<sequence>MNKHELRTLARAHRLNLSTEETQELNAGLRSLLFSRIPIHRYSIIHAFLPILKNKEPDTYPILNTLLKDFAADVYISKSLENGELLHFPFEADKTYALNRWGIPEPETTEDGLSSETFFDTFKKEDILVLVPLLAFDSLGNRIGYGKGYYDRFLQYSTPKTLKVGLSLLEAYEPIDDASERDIALDFCITPTRVWKWD</sequence>
<dbReference type="Proteomes" id="UP000007435">
    <property type="component" value="Chromosome"/>
</dbReference>
<dbReference type="AlphaFoldDB" id="E4RYY3"/>
<dbReference type="eggNOG" id="COG0212">
    <property type="taxonomic scope" value="Bacteria"/>
</dbReference>
<dbReference type="GO" id="GO:0030272">
    <property type="term" value="F:5-formyltetrahydrofolate cyclo-ligase activity"/>
    <property type="evidence" value="ECO:0007669"/>
    <property type="project" value="UniProtKB-EC"/>
</dbReference>
<reference key="1">
    <citation type="submission" date="2010-11" db="EMBL/GenBank/DDBJ databases">
        <title>The complete genome of Leadbetterella byssophila DSM 17132.</title>
        <authorList>
            <consortium name="US DOE Joint Genome Institute (JGI-PGF)"/>
            <person name="Lucas S."/>
            <person name="Copeland A."/>
            <person name="Lapidus A."/>
            <person name="Glavina del Rio T."/>
            <person name="Dalin E."/>
            <person name="Tice H."/>
            <person name="Bruce D."/>
            <person name="Goodwin L."/>
            <person name="Pitluck S."/>
            <person name="Kyrpides N."/>
            <person name="Mavromatis K."/>
            <person name="Ivanova N."/>
            <person name="Teshima H."/>
            <person name="Brettin T."/>
            <person name="Detter J.C."/>
            <person name="Han C."/>
            <person name="Tapia R."/>
            <person name="Land M."/>
            <person name="Hauser L."/>
            <person name="Markowitz V."/>
            <person name="Cheng J.-F."/>
            <person name="Hugenholtz P."/>
            <person name="Woyke T."/>
            <person name="Wu D."/>
            <person name="Tindall B."/>
            <person name="Pomrenke H.G."/>
            <person name="Brambilla E."/>
            <person name="Klenk H.-P."/>
            <person name="Eisen J.A."/>
        </authorList>
    </citation>
    <scope>NUCLEOTIDE SEQUENCE [LARGE SCALE GENOMIC DNA]</scope>
    <source>
        <strain>DSM 17132</strain>
    </source>
</reference>
<dbReference type="GO" id="GO:0009396">
    <property type="term" value="P:folic acid-containing compound biosynthetic process"/>
    <property type="evidence" value="ECO:0007669"/>
    <property type="project" value="TreeGrafter"/>
</dbReference>
<dbReference type="RefSeq" id="WP_013409240.1">
    <property type="nucleotide sequence ID" value="NC_014655.1"/>
</dbReference>